<evidence type="ECO:0000256" key="1">
    <source>
        <dbReference type="SAM" id="MobiDB-lite"/>
    </source>
</evidence>
<organism evidence="3 4">
    <name type="scientific">Brachybacterium tyrofermentans</name>
    <dbReference type="NCBI Taxonomy" id="47848"/>
    <lineage>
        <taxon>Bacteria</taxon>
        <taxon>Bacillati</taxon>
        <taxon>Actinomycetota</taxon>
        <taxon>Actinomycetes</taxon>
        <taxon>Micrococcales</taxon>
        <taxon>Dermabacteraceae</taxon>
        <taxon>Brachybacterium</taxon>
    </lineage>
</organism>
<proteinExistence type="predicted"/>
<dbReference type="EMBL" id="JBHSLN010000081">
    <property type="protein sequence ID" value="MFC5298758.1"/>
    <property type="molecule type" value="Genomic_DNA"/>
</dbReference>
<sequence>MSVRHSHTSIDCHDAFALSQWWLRILEYAMDPEDPNLPGHEECAIHDPETGHTLLFLEIPDDELPSKRIHLDVRPRERTQEQEILWLEQQGAVAVADHRDQYGPGSGWLTMADPEGNQFCVLTSDAERAAMASPRDDASAADAPAEARTDGNADDFPETP</sequence>
<dbReference type="GeneID" id="303295677"/>
<dbReference type="Proteomes" id="UP001595937">
    <property type="component" value="Unassembled WGS sequence"/>
</dbReference>
<keyword evidence="4" id="KW-1185">Reference proteome</keyword>
<dbReference type="Gene3D" id="3.10.180.10">
    <property type="entry name" value="2,3-Dihydroxybiphenyl 1,2-Dioxygenase, domain 1"/>
    <property type="match status" value="1"/>
</dbReference>
<dbReference type="SUPFAM" id="SSF54593">
    <property type="entry name" value="Glyoxalase/Bleomycin resistance protein/Dihydroxybiphenyl dioxygenase"/>
    <property type="match status" value="1"/>
</dbReference>
<protein>
    <submittedName>
        <fullName evidence="3">VOC family protein</fullName>
    </submittedName>
</protein>
<dbReference type="PANTHER" id="PTHR35908">
    <property type="entry name" value="HYPOTHETICAL FUSION PROTEIN"/>
    <property type="match status" value="1"/>
</dbReference>
<evidence type="ECO:0000313" key="3">
    <source>
        <dbReference type="EMBL" id="MFC5298758.1"/>
    </source>
</evidence>
<dbReference type="Pfam" id="PF18029">
    <property type="entry name" value="Glyoxalase_6"/>
    <property type="match status" value="1"/>
</dbReference>
<reference evidence="4" key="1">
    <citation type="journal article" date="2019" name="Int. J. Syst. Evol. Microbiol.">
        <title>The Global Catalogue of Microorganisms (GCM) 10K type strain sequencing project: providing services to taxonomists for standard genome sequencing and annotation.</title>
        <authorList>
            <consortium name="The Broad Institute Genomics Platform"/>
            <consortium name="The Broad Institute Genome Sequencing Center for Infectious Disease"/>
            <person name="Wu L."/>
            <person name="Ma J."/>
        </authorList>
    </citation>
    <scope>NUCLEOTIDE SEQUENCE [LARGE SCALE GENOMIC DNA]</scope>
    <source>
        <strain evidence="4">CGMCC 1.16455</strain>
    </source>
</reference>
<evidence type="ECO:0000313" key="4">
    <source>
        <dbReference type="Proteomes" id="UP001595937"/>
    </source>
</evidence>
<name>A0ABW0FIW7_9MICO</name>
<dbReference type="InterPro" id="IPR029068">
    <property type="entry name" value="Glyas_Bleomycin-R_OHBP_Dase"/>
</dbReference>
<feature type="region of interest" description="Disordered" evidence="1">
    <location>
        <begin position="128"/>
        <end position="160"/>
    </location>
</feature>
<dbReference type="RefSeq" id="WP_193119159.1">
    <property type="nucleotide sequence ID" value="NZ_BAAAIR010000004.1"/>
</dbReference>
<dbReference type="PANTHER" id="PTHR35908:SF1">
    <property type="entry name" value="CONSERVED PROTEIN"/>
    <property type="match status" value="1"/>
</dbReference>
<accession>A0ABW0FIW7</accession>
<evidence type="ECO:0000259" key="2">
    <source>
        <dbReference type="Pfam" id="PF18029"/>
    </source>
</evidence>
<feature type="domain" description="Glyoxalase-like" evidence="2">
    <location>
        <begin position="9"/>
        <end position="122"/>
    </location>
</feature>
<dbReference type="InterPro" id="IPR041581">
    <property type="entry name" value="Glyoxalase_6"/>
</dbReference>
<comment type="caution">
    <text evidence="3">The sequence shown here is derived from an EMBL/GenBank/DDBJ whole genome shotgun (WGS) entry which is preliminary data.</text>
</comment>
<gene>
    <name evidence="3" type="ORF">ACFPK8_14700</name>
</gene>
<dbReference type="CDD" id="cd06587">
    <property type="entry name" value="VOC"/>
    <property type="match status" value="1"/>
</dbReference>